<dbReference type="RefSeq" id="WP_345341510.1">
    <property type="nucleotide sequence ID" value="NZ_BAABLI010000028.1"/>
</dbReference>
<evidence type="ECO:0000313" key="2">
    <source>
        <dbReference type="Proteomes" id="UP001597380"/>
    </source>
</evidence>
<protein>
    <submittedName>
        <fullName evidence="1">Uncharacterized protein</fullName>
    </submittedName>
</protein>
<reference evidence="2" key="1">
    <citation type="journal article" date="2019" name="Int. J. Syst. Evol. Microbiol.">
        <title>The Global Catalogue of Microorganisms (GCM) 10K type strain sequencing project: providing services to taxonomists for standard genome sequencing and annotation.</title>
        <authorList>
            <consortium name="The Broad Institute Genomics Platform"/>
            <consortium name="The Broad Institute Genome Sequencing Center for Infectious Disease"/>
            <person name="Wu L."/>
            <person name="Ma J."/>
        </authorList>
    </citation>
    <scope>NUCLEOTIDE SEQUENCE [LARGE SCALE GENOMIC DNA]</scope>
    <source>
        <strain evidence="2">CGMCC 1.10992</strain>
    </source>
</reference>
<organism evidence="1 2">
    <name type="scientific">Corallincola platygyrae</name>
    <dbReference type="NCBI Taxonomy" id="1193278"/>
    <lineage>
        <taxon>Bacteria</taxon>
        <taxon>Pseudomonadati</taxon>
        <taxon>Pseudomonadota</taxon>
        <taxon>Gammaproteobacteria</taxon>
        <taxon>Alteromonadales</taxon>
        <taxon>Psychromonadaceae</taxon>
        <taxon>Corallincola</taxon>
    </lineage>
</organism>
<gene>
    <name evidence="1" type="ORF">ACFSJ3_05820</name>
</gene>
<keyword evidence="2" id="KW-1185">Reference proteome</keyword>
<comment type="caution">
    <text evidence="1">The sequence shown here is derived from an EMBL/GenBank/DDBJ whole genome shotgun (WGS) entry which is preliminary data.</text>
</comment>
<name>A0ABW4XIY1_9GAMM</name>
<accession>A0ABW4XIY1</accession>
<evidence type="ECO:0000313" key="1">
    <source>
        <dbReference type="EMBL" id="MFD2095497.1"/>
    </source>
</evidence>
<proteinExistence type="predicted"/>
<dbReference type="EMBL" id="JBHUHT010000009">
    <property type="protein sequence ID" value="MFD2095497.1"/>
    <property type="molecule type" value="Genomic_DNA"/>
</dbReference>
<dbReference type="Proteomes" id="UP001597380">
    <property type="component" value="Unassembled WGS sequence"/>
</dbReference>
<sequence>MAQFLLSYSDIATRFSQVLQAQYVEAGEPKFHLSKIREAVCKSWGYQSFADMKSHAVDASEASEWHLLNQDPFPLQYLQCADQKMGPSPFHIQAYKATVDHFVAQNCLICSIAKPPRHVN</sequence>